<evidence type="ECO:0008006" key="2">
    <source>
        <dbReference type="Google" id="ProtNLM"/>
    </source>
</evidence>
<protein>
    <recommendedName>
        <fullName evidence="2">Arc-like DNA binding domain-containing protein</fullName>
    </recommendedName>
</protein>
<dbReference type="GO" id="GO:0006355">
    <property type="term" value="P:regulation of DNA-templated transcription"/>
    <property type="evidence" value="ECO:0007669"/>
    <property type="project" value="InterPro"/>
</dbReference>
<dbReference type="InterPro" id="IPR010985">
    <property type="entry name" value="Ribbon_hlx_hlx"/>
</dbReference>
<proteinExistence type="predicted"/>
<gene>
    <name evidence="1" type="ordered locus">Cphamn1_1962</name>
</gene>
<sequence length="88" mass="10314">MNRNDEKTDTMPLLQVKDFPENMYSLLQQQAKAEHRSFSQEIVVTLAKGLNHKARRAQLLQEIEQNTDVPEKVVVLDPVELIREDRER</sequence>
<name>B3EMD5_CHLPB</name>
<evidence type="ECO:0000313" key="1">
    <source>
        <dbReference type="EMBL" id="ACE04874.1"/>
    </source>
</evidence>
<organism evidence="1">
    <name type="scientific">Chlorobium phaeobacteroides (strain BS1)</name>
    <dbReference type="NCBI Taxonomy" id="331678"/>
    <lineage>
        <taxon>Bacteria</taxon>
        <taxon>Pseudomonadati</taxon>
        <taxon>Chlorobiota</taxon>
        <taxon>Chlorobiia</taxon>
        <taxon>Chlorobiales</taxon>
        <taxon>Chlorobiaceae</taxon>
        <taxon>Chlorobium/Pelodictyon group</taxon>
        <taxon>Chlorobium</taxon>
    </lineage>
</organism>
<dbReference type="eggNOG" id="ENOG5033CAH">
    <property type="taxonomic scope" value="Bacteria"/>
</dbReference>
<dbReference type="HOGENOM" id="CLU_163303_1_0_10"/>
<dbReference type="InterPro" id="IPR013321">
    <property type="entry name" value="Arc_rbn_hlx_hlx"/>
</dbReference>
<dbReference type="AlphaFoldDB" id="B3EMD5"/>
<accession>B3EMD5</accession>
<dbReference type="Gene3D" id="1.10.1220.10">
    <property type="entry name" value="Met repressor-like"/>
    <property type="match status" value="1"/>
</dbReference>
<dbReference type="SUPFAM" id="SSF47598">
    <property type="entry name" value="Ribbon-helix-helix"/>
    <property type="match status" value="1"/>
</dbReference>
<dbReference type="KEGG" id="cpb:Cphamn1_1962"/>
<reference evidence="1" key="1">
    <citation type="submission" date="2008-06" db="EMBL/GenBank/DDBJ databases">
        <title>Complete sequence of Chlorobium phaeobacteroides BS1.</title>
        <authorList>
            <consortium name="US DOE Joint Genome Institute"/>
            <person name="Lucas S."/>
            <person name="Copeland A."/>
            <person name="Lapidus A."/>
            <person name="Glavina del Rio T."/>
            <person name="Dalin E."/>
            <person name="Tice H."/>
            <person name="Bruce D."/>
            <person name="Goodwin L."/>
            <person name="Pitluck S."/>
            <person name="Schmutz J."/>
            <person name="Larimer F."/>
            <person name="Land M."/>
            <person name="Hauser L."/>
            <person name="Kyrpides N."/>
            <person name="Ovchinnikova G."/>
            <person name="Li T."/>
            <person name="Liu Z."/>
            <person name="Zhao F."/>
            <person name="Overmann J."/>
            <person name="Bryant D.A."/>
            <person name="Richardson P."/>
        </authorList>
    </citation>
    <scope>NUCLEOTIDE SEQUENCE [LARGE SCALE GENOMIC DNA]</scope>
    <source>
        <strain evidence="1">BS1</strain>
    </source>
</reference>
<dbReference type="STRING" id="331678.Cphamn1_1962"/>
<dbReference type="EMBL" id="CP001101">
    <property type="protein sequence ID" value="ACE04874.1"/>
    <property type="molecule type" value="Genomic_DNA"/>
</dbReference>